<evidence type="ECO:0000259" key="4">
    <source>
        <dbReference type="PROSITE" id="PS51253"/>
    </source>
</evidence>
<comment type="caution">
    <text evidence="5">The sequence shown here is derived from an EMBL/GenBank/DDBJ whole genome shotgun (WGS) entry which is preliminary data.</text>
</comment>
<evidence type="ECO:0000256" key="2">
    <source>
        <dbReference type="ARBA" id="ARBA00023242"/>
    </source>
</evidence>
<keyword evidence="1" id="KW-0238">DNA-binding</keyword>
<dbReference type="Gene3D" id="1.10.10.60">
    <property type="entry name" value="Homeodomain-like"/>
    <property type="match status" value="2"/>
</dbReference>
<feature type="compositionally biased region" description="Polar residues" evidence="3">
    <location>
        <begin position="463"/>
        <end position="485"/>
    </location>
</feature>
<dbReference type="InterPro" id="IPR050863">
    <property type="entry name" value="CenT-Element_Derived"/>
</dbReference>
<dbReference type="SMART" id="SM00674">
    <property type="entry name" value="CENPB"/>
    <property type="match status" value="1"/>
</dbReference>
<feature type="region of interest" description="Disordered" evidence="3">
    <location>
        <begin position="101"/>
        <end position="126"/>
    </location>
</feature>
<dbReference type="InterPro" id="IPR006600">
    <property type="entry name" value="HTH_CenpB_DNA-bd_dom"/>
</dbReference>
<dbReference type="SUPFAM" id="SSF46689">
    <property type="entry name" value="Homeodomain-like"/>
    <property type="match status" value="2"/>
</dbReference>
<feature type="region of interest" description="Disordered" evidence="3">
    <location>
        <begin position="250"/>
        <end position="488"/>
    </location>
</feature>
<sequence>MSHIGIKHEQHHPDESTFYYDTAPPWSDSPVAHHHHSPVQEYNAFAFNPPPMEPIFSQHQAMQPPRPTHQHLQPLIMPQWPSMLTAQTSYAPHQVYSAPAPAPVQATPAPVSATSTRTSSTPRKTLTDNDRRRMCLYHEEHPTVKQTEIGAMFGVERSTVSKVLRQKEKYLYQDDGSRSPIKRSKSKFPDVERALANWAKNHQRQGLPLTDDMIKEKAQFFAASVGSSESHIQANSNTWLAKFKQKNSLMGAKSRKRSIAEDSEPSNPPSSAHTPNEMSPCSPRGISSPSPLTSSSLKSEESLVKTESPDSYRDQPNRPFPHSQSNTSLSSVFTDAAGSTFSAGPTSPTSPFFTPDSVCGPSPFMPSQQPRSVTQRSQSFPALGIDPYGSPPSSSEAETPRYVTSTTLESPIADPSMGGVEEMMQHQQQQQQSQQPSTLLQHQTTSMQPPPLPALTPATTTTQQISPVSPGSNSCTGPLSSSPSQEDARKALELVMSFFQHQPSGFVEPQEYVTIGKLMEKLRLQQQQQQRNNNNSGSMVVLGENLPGGLHRIPEQELVRKA</sequence>
<feature type="compositionally biased region" description="Low complexity" evidence="3">
    <location>
        <begin position="101"/>
        <end position="124"/>
    </location>
</feature>
<dbReference type="InterPro" id="IPR009057">
    <property type="entry name" value="Homeodomain-like_sf"/>
</dbReference>
<dbReference type="RefSeq" id="XP_066651525.1">
    <property type="nucleotide sequence ID" value="XM_066793846.1"/>
</dbReference>
<reference evidence="5 6" key="1">
    <citation type="submission" date="2024-04" db="EMBL/GenBank/DDBJ databases">
        <title>Phyllosticta paracitricarpa is synonymous to the EU quarantine fungus P. citricarpa based on phylogenomic analyses.</title>
        <authorList>
            <consortium name="Lawrence Berkeley National Laboratory"/>
            <person name="Van ingen-buijs V.A."/>
            <person name="Van westerhoven A.C."/>
            <person name="Haridas S."/>
            <person name="Skiadas P."/>
            <person name="Martin F."/>
            <person name="Groenewald J.Z."/>
            <person name="Crous P.W."/>
            <person name="Seidl M.F."/>
        </authorList>
    </citation>
    <scope>NUCLEOTIDE SEQUENCE [LARGE SCALE GENOMIC DNA]</scope>
    <source>
        <strain evidence="5 6">CPC 17464</strain>
    </source>
</reference>
<evidence type="ECO:0000256" key="1">
    <source>
        <dbReference type="ARBA" id="ARBA00023125"/>
    </source>
</evidence>
<feature type="compositionally biased region" description="Polar residues" evidence="3">
    <location>
        <begin position="391"/>
        <end position="409"/>
    </location>
</feature>
<evidence type="ECO:0000313" key="6">
    <source>
        <dbReference type="Proteomes" id="UP001360953"/>
    </source>
</evidence>
<evidence type="ECO:0000256" key="3">
    <source>
        <dbReference type="SAM" id="MobiDB-lite"/>
    </source>
</evidence>
<dbReference type="PANTHER" id="PTHR19303:SF70">
    <property type="entry name" value="HTH CENPB-TYPE DOMAIN-CONTAINING PROTEIN"/>
    <property type="match status" value="1"/>
</dbReference>
<feature type="compositionally biased region" description="Low complexity" evidence="3">
    <location>
        <begin position="425"/>
        <end position="446"/>
    </location>
</feature>
<organism evidence="5 6">
    <name type="scientific">Phyllosticta citribraziliensis</name>
    <dbReference type="NCBI Taxonomy" id="989973"/>
    <lineage>
        <taxon>Eukaryota</taxon>
        <taxon>Fungi</taxon>
        <taxon>Dikarya</taxon>
        <taxon>Ascomycota</taxon>
        <taxon>Pezizomycotina</taxon>
        <taxon>Dothideomycetes</taxon>
        <taxon>Dothideomycetes incertae sedis</taxon>
        <taxon>Botryosphaeriales</taxon>
        <taxon>Phyllostictaceae</taxon>
        <taxon>Phyllosticta</taxon>
    </lineage>
</organism>
<feature type="domain" description="HTH CENPB-type" evidence="4">
    <location>
        <begin position="179"/>
        <end position="253"/>
    </location>
</feature>
<proteinExistence type="predicted"/>
<feature type="compositionally biased region" description="Low complexity" evidence="3">
    <location>
        <begin position="287"/>
        <end position="297"/>
    </location>
</feature>
<dbReference type="Pfam" id="PF03221">
    <property type="entry name" value="HTH_Tnp_Tc5"/>
    <property type="match status" value="1"/>
</dbReference>
<dbReference type="InterPro" id="IPR007889">
    <property type="entry name" value="HTH_Psq"/>
</dbReference>
<dbReference type="EMBL" id="JBBPEH010000012">
    <property type="protein sequence ID" value="KAK7531701.1"/>
    <property type="molecule type" value="Genomic_DNA"/>
</dbReference>
<dbReference type="GeneID" id="92026752"/>
<feature type="compositionally biased region" description="Polar residues" evidence="3">
    <location>
        <begin position="322"/>
        <end position="333"/>
    </location>
</feature>
<dbReference type="PROSITE" id="PS51253">
    <property type="entry name" value="HTH_CENPB"/>
    <property type="match status" value="1"/>
</dbReference>
<evidence type="ECO:0000313" key="5">
    <source>
        <dbReference type="EMBL" id="KAK7531701.1"/>
    </source>
</evidence>
<keyword evidence="6" id="KW-1185">Reference proteome</keyword>
<dbReference type="Proteomes" id="UP001360953">
    <property type="component" value="Unassembled WGS sequence"/>
</dbReference>
<dbReference type="PANTHER" id="PTHR19303">
    <property type="entry name" value="TRANSPOSON"/>
    <property type="match status" value="1"/>
</dbReference>
<dbReference type="Pfam" id="PF04218">
    <property type="entry name" value="CENP-B_N"/>
    <property type="match status" value="1"/>
</dbReference>
<accession>A0ABR1L8Y0</accession>
<feature type="compositionally biased region" description="Basic and acidic residues" evidence="3">
    <location>
        <begin position="298"/>
        <end position="316"/>
    </location>
</feature>
<feature type="compositionally biased region" description="Polar residues" evidence="3">
    <location>
        <begin position="365"/>
        <end position="380"/>
    </location>
</feature>
<name>A0ABR1L8Y0_9PEZI</name>
<feature type="compositionally biased region" description="Polar residues" evidence="3">
    <location>
        <begin position="269"/>
        <end position="279"/>
    </location>
</feature>
<protein>
    <recommendedName>
        <fullName evidence="4">HTH CENPB-type domain-containing protein</fullName>
    </recommendedName>
</protein>
<feature type="compositionally biased region" description="Low complexity" evidence="3">
    <location>
        <begin position="338"/>
        <end position="355"/>
    </location>
</feature>
<gene>
    <name evidence="5" type="ORF">J3D65DRAFT_123009</name>
</gene>
<keyword evidence="2" id="KW-0539">Nucleus</keyword>